<dbReference type="OrthoDB" id="9804235at2"/>
<dbReference type="HOGENOM" id="CLU_127592_1_0_10"/>
<dbReference type="PANTHER" id="PTHR33993">
    <property type="entry name" value="GLYOXALASE-RELATED"/>
    <property type="match status" value="1"/>
</dbReference>
<dbReference type="Pfam" id="PF00903">
    <property type="entry name" value="Glyoxalase"/>
    <property type="match status" value="1"/>
</dbReference>
<keyword evidence="3" id="KW-1185">Reference proteome</keyword>
<proteinExistence type="predicted"/>
<dbReference type="InterPro" id="IPR004360">
    <property type="entry name" value="Glyas_Fos-R_dOase_dom"/>
</dbReference>
<dbReference type="Gene3D" id="3.10.180.10">
    <property type="entry name" value="2,3-Dihydroxybiphenyl 1,2-Dioxygenase, domain 1"/>
    <property type="match status" value="1"/>
</dbReference>
<dbReference type="InterPro" id="IPR029068">
    <property type="entry name" value="Glyas_Bleomycin-R_OHBP_Dase"/>
</dbReference>
<dbReference type="PANTHER" id="PTHR33993:SF1">
    <property type="entry name" value="GLYOXALASE FAMILY PROTEIN"/>
    <property type="match status" value="1"/>
</dbReference>
<dbReference type="SUPFAM" id="SSF54593">
    <property type="entry name" value="Glyoxalase/Bleomycin resistance protein/Dihydroxybiphenyl dioxygenase"/>
    <property type="match status" value="1"/>
</dbReference>
<dbReference type="AlphaFoldDB" id="A0A0D5YPI2"/>
<protein>
    <submittedName>
        <fullName evidence="2">Glyoxalase family protein</fullName>
    </submittedName>
</protein>
<dbReference type="CDD" id="cd07247">
    <property type="entry name" value="SgaA_N_like"/>
    <property type="match status" value="1"/>
</dbReference>
<feature type="domain" description="VOC" evidence="1">
    <location>
        <begin position="5"/>
        <end position="112"/>
    </location>
</feature>
<evidence type="ECO:0000313" key="3">
    <source>
        <dbReference type="Proteomes" id="UP000032726"/>
    </source>
</evidence>
<dbReference type="InterPro" id="IPR037523">
    <property type="entry name" value="VOC_core"/>
</dbReference>
<dbReference type="InterPro" id="IPR052164">
    <property type="entry name" value="Anthracycline_SecMetBiosynth"/>
</dbReference>
<dbReference type="Proteomes" id="UP000032726">
    <property type="component" value="Chromosome"/>
</dbReference>
<dbReference type="EMBL" id="CP011071">
    <property type="protein sequence ID" value="AKA34127.1"/>
    <property type="molecule type" value="Genomic_DNA"/>
</dbReference>
<accession>A0A0D5YPI2</accession>
<reference evidence="2 3" key="1">
    <citation type="submission" date="2015-03" db="EMBL/GenBank/DDBJ databases">
        <title>Complete genome sequence of Muricauda lutaonensis CC-HSB-11T, isolated from a coastal hot spring.</title>
        <authorList>
            <person name="Kim K.M."/>
        </authorList>
    </citation>
    <scope>NUCLEOTIDE SEQUENCE [LARGE SCALE GENOMIC DNA]</scope>
    <source>
        <strain evidence="2 3">CC-HSB-11</strain>
    </source>
</reference>
<dbReference type="PROSITE" id="PS51819">
    <property type="entry name" value="VOC"/>
    <property type="match status" value="1"/>
</dbReference>
<evidence type="ECO:0000259" key="1">
    <source>
        <dbReference type="PROSITE" id="PS51819"/>
    </source>
</evidence>
<organism evidence="2 3">
    <name type="scientific">Flagellimonas lutaonensis</name>
    <dbReference type="NCBI Taxonomy" id="516051"/>
    <lineage>
        <taxon>Bacteria</taxon>
        <taxon>Pseudomonadati</taxon>
        <taxon>Bacteroidota</taxon>
        <taxon>Flavobacteriia</taxon>
        <taxon>Flavobacteriales</taxon>
        <taxon>Flavobacteriaceae</taxon>
        <taxon>Flagellimonas</taxon>
    </lineage>
</organism>
<gene>
    <name evidence="2" type="ORF">VC82_446</name>
</gene>
<dbReference type="KEGG" id="mlt:VC82_446"/>
<evidence type="ECO:0000313" key="2">
    <source>
        <dbReference type="EMBL" id="AKA34127.1"/>
    </source>
</evidence>
<dbReference type="PATRIC" id="fig|516051.4.peg.461"/>
<name>A0A0D5YPI2_9FLAO</name>
<sequence length="114" mass="12939">MVNNQINYVEFKAIDLEEIKRFYTECFGWSFTDYGPTYTAFSNSGLEGGFEKTQEMITNGVLVVLYSENLEEIKKVIAMAGGQISKDIFSFPGGRRFHFLDPSGNELAIWSDKV</sequence>